<accession>A0A180G7A7</accession>
<keyword evidence="1" id="KW-0696">RNA-directed RNA polymerase</keyword>
<sequence>MAAAITPVDFISETVILPNHPAFEQTPLPWSHLFEIARLYQVFSEEKRAGIDLARWVSVAAKTNNPADLQDLLLSKHGKANQLARIGSAFKELFRRAEEEEASLPALQKLVGGWLSLDFKKGNIIVPRLNPPDLPRANQLNRTYGADRFIHLRLTDQLCSRLRPRAPKKTSIQKNFIDFIHAPLRIGNRLFYFFLRKESCLWMVASKEPGWESTKSFINEILDLGINKDMTVAKWAARTSLLLSATQASINIDAENIRRVPDLYSDSLIISEEFLSSVANGLRLDYVPTCIEGQVRNKTLVWRLGVPDEAKKNCVIQLWEDQIGKATTHLFIKFRARSYDYVEKTFVPVEESVSLLIENCVNMGTRPPGKPEIMTDGAGIISRAAASLVCEFFGRKYDTLPSAYQARIGFAKGLWILPPVFRLLDSDIPWVEIRDSQWKAETVAGYPFHFNLCRISRPVSSSTLGKQLLPILSARGVRTETICSALEEHVQSAINDLNSSDPLRLTEFLTRSGALKSGRRIILNRLAGVEHDPAAYRTYGKGTAESHPAEYVESWAFTTDYLHNMSLVPFQTEEAIVSMLAAGFEPKNRFIVTRLRYIKEEKISIATKFKVPIPQSTYIYAVPDPTGTLKEDEAFLQFSSFEDQTTGIKISTLICPAIVSRSPCVGSIDARKINLVDNNILRDTYFDVLVCSIQGKASLLSLLSGGDYDGDQVTVVWDSAIVQQFNNINLEKNPRVNIDDLFEPVQLGTIKECLLDSYQNDSKEFVKTAQIIQAAGLFTPNDAGAYSIKHTMTEYVLGLDHPLTQKMGEVYVKCLDAPKAGTQLKAKSDVLLKKEYDNALSKVQFPNGTKIIHFPVKRYPIPKYLSGDPKFSFNGAARSIRFELGGKPHVLDKILAVGLKLLKNYKDELDQKDISTHKQRFLDQDKDLSEYFLEHKRMFEFNKTDEGSREVWIGVLLPLQREISAIAKQWAKVVVEGTNSNVRDRIWESEYGPGTGASGKGCKIAFSVQKRYDEFSYSKAFEYLPATEELERNNTDVEKVKMYAGLFLRGLGPNGYALLKASCLSSSSNPESFCPYDIAFREICYLKAMAKKKNSKQGVLDCMSFRPPSSIVTTAYLTNVVKKGTILGRSKNLDQNLAPI</sequence>
<dbReference type="OrthoDB" id="10055769at2759"/>
<proteinExistence type="inferred from homology"/>
<dbReference type="EnsemblFungi" id="PTTG_28984-t43_1">
    <property type="protein sequence ID" value="PTTG_28984-t43_1-p1"/>
    <property type="gene ID" value="PTTG_28984"/>
</dbReference>
<dbReference type="GO" id="GO:0030422">
    <property type="term" value="P:siRNA processing"/>
    <property type="evidence" value="ECO:0007669"/>
    <property type="project" value="TreeGrafter"/>
</dbReference>
<dbReference type="PANTHER" id="PTHR23079:SF55">
    <property type="entry name" value="RNA-DIRECTED RNA POLYMERASE"/>
    <property type="match status" value="1"/>
</dbReference>
<comment type="similarity">
    <text evidence="1">Belongs to the RdRP family.</text>
</comment>
<dbReference type="EC" id="2.7.7.48" evidence="1"/>
<reference evidence="3" key="2">
    <citation type="submission" date="2016-05" db="EMBL/GenBank/DDBJ databases">
        <title>Comparative analysis highlights variable genome content of wheat rusts and divergence of the mating loci.</title>
        <authorList>
            <person name="Cuomo C.A."/>
            <person name="Bakkeren G."/>
            <person name="Szabo L."/>
            <person name="Khalil H."/>
            <person name="Joly D."/>
            <person name="Goldberg J."/>
            <person name="Young S."/>
            <person name="Zeng Q."/>
            <person name="Fellers J."/>
        </authorList>
    </citation>
    <scope>NUCLEOTIDE SEQUENCE [LARGE SCALE GENOMIC DNA]</scope>
    <source>
        <strain evidence="3">1-1 BBBD Race 1</strain>
    </source>
</reference>
<feature type="domain" description="RDRP core" evidence="2">
    <location>
        <begin position="368"/>
        <end position="833"/>
    </location>
</feature>
<reference evidence="4 5" key="3">
    <citation type="journal article" date="2017" name="G3 (Bethesda)">
        <title>Comparative analysis highlights variable genome content of wheat rusts and divergence of the mating loci.</title>
        <authorList>
            <person name="Cuomo C.A."/>
            <person name="Bakkeren G."/>
            <person name="Khalil H.B."/>
            <person name="Panwar V."/>
            <person name="Joly D."/>
            <person name="Linning R."/>
            <person name="Sakthikumar S."/>
            <person name="Song X."/>
            <person name="Adiconis X."/>
            <person name="Fan L."/>
            <person name="Goldberg J.M."/>
            <person name="Levin J.Z."/>
            <person name="Young S."/>
            <person name="Zeng Q."/>
            <person name="Anikster Y."/>
            <person name="Bruce M."/>
            <person name="Wang M."/>
            <person name="Yin C."/>
            <person name="McCallum B."/>
            <person name="Szabo L.J."/>
            <person name="Hulbert S."/>
            <person name="Chen X."/>
            <person name="Fellers J.P."/>
        </authorList>
    </citation>
    <scope>NUCLEOTIDE SEQUENCE</scope>
    <source>
        <strain evidence="4">isolate 1-1 / race 1 (BBBD)</strain>
        <strain evidence="5">Isolate 1-1 / race 1 (BBBD)</strain>
    </source>
</reference>
<name>A0A180G7A7_PUCT1</name>
<protein>
    <recommendedName>
        <fullName evidence="1">RNA-dependent RNA polymerase</fullName>
        <ecNumber evidence="1">2.7.7.48</ecNumber>
    </recommendedName>
</protein>
<gene>
    <name evidence="3" type="ORF">PTTG_28984</name>
</gene>
<keyword evidence="1" id="KW-0808">Transferase</keyword>
<comment type="catalytic activity">
    <reaction evidence="1">
        <text>RNA(n) + a ribonucleoside 5'-triphosphate = RNA(n+1) + diphosphate</text>
        <dbReference type="Rhea" id="RHEA:21248"/>
        <dbReference type="Rhea" id="RHEA-COMP:14527"/>
        <dbReference type="Rhea" id="RHEA-COMP:17342"/>
        <dbReference type="ChEBI" id="CHEBI:33019"/>
        <dbReference type="ChEBI" id="CHEBI:61557"/>
        <dbReference type="ChEBI" id="CHEBI:140395"/>
        <dbReference type="EC" id="2.7.7.48"/>
    </reaction>
</comment>
<dbReference type="VEuPathDB" id="FungiDB:PTTG_28984"/>
<dbReference type="InterPro" id="IPR007855">
    <property type="entry name" value="RDRP"/>
</dbReference>
<dbReference type="PANTHER" id="PTHR23079">
    <property type="entry name" value="RNA-DEPENDENT RNA POLYMERASE"/>
    <property type="match status" value="1"/>
</dbReference>
<keyword evidence="1" id="KW-0548">Nucleotidyltransferase</keyword>
<evidence type="ECO:0000313" key="3">
    <source>
        <dbReference type="EMBL" id="OAV88585.1"/>
    </source>
</evidence>
<dbReference type="Pfam" id="PF05183">
    <property type="entry name" value="RdRP"/>
    <property type="match status" value="2"/>
</dbReference>
<dbReference type="Proteomes" id="UP000005240">
    <property type="component" value="Unassembled WGS sequence"/>
</dbReference>
<dbReference type="EMBL" id="ADAS02000166">
    <property type="protein sequence ID" value="OAV88585.1"/>
    <property type="molecule type" value="Genomic_DNA"/>
</dbReference>
<keyword evidence="1" id="KW-0694">RNA-binding</keyword>
<evidence type="ECO:0000259" key="2">
    <source>
        <dbReference type="Pfam" id="PF05183"/>
    </source>
</evidence>
<dbReference type="InterPro" id="IPR057596">
    <property type="entry name" value="RDRP_core"/>
</dbReference>
<evidence type="ECO:0000256" key="1">
    <source>
        <dbReference type="RuleBase" id="RU363098"/>
    </source>
</evidence>
<reference evidence="3" key="1">
    <citation type="submission" date="2009-11" db="EMBL/GenBank/DDBJ databases">
        <authorList>
            <consortium name="The Broad Institute Genome Sequencing Platform"/>
            <person name="Ward D."/>
            <person name="Feldgarden M."/>
            <person name="Earl A."/>
            <person name="Young S.K."/>
            <person name="Zeng Q."/>
            <person name="Koehrsen M."/>
            <person name="Alvarado L."/>
            <person name="Berlin A."/>
            <person name="Bochicchio J."/>
            <person name="Borenstein D."/>
            <person name="Chapman S.B."/>
            <person name="Chen Z."/>
            <person name="Engels R."/>
            <person name="Freedman E."/>
            <person name="Gellesch M."/>
            <person name="Goldberg J."/>
            <person name="Griggs A."/>
            <person name="Gujja S."/>
            <person name="Heilman E."/>
            <person name="Heiman D."/>
            <person name="Hepburn T."/>
            <person name="Howarth C."/>
            <person name="Jen D."/>
            <person name="Larson L."/>
            <person name="Lewis B."/>
            <person name="Mehta T."/>
            <person name="Park D."/>
            <person name="Pearson M."/>
            <person name="Roberts A."/>
            <person name="Saif S."/>
            <person name="Shea T."/>
            <person name="Shenoy N."/>
            <person name="Sisk P."/>
            <person name="Stolte C."/>
            <person name="Sykes S."/>
            <person name="Thomson T."/>
            <person name="Walk T."/>
            <person name="White J."/>
            <person name="Yandava C."/>
            <person name="Izard J."/>
            <person name="Baranova O.V."/>
            <person name="Blanton J.M."/>
            <person name="Tanner A.C."/>
            <person name="Dewhirst F.E."/>
            <person name="Haas B."/>
            <person name="Nusbaum C."/>
            <person name="Birren B."/>
        </authorList>
    </citation>
    <scope>NUCLEOTIDE SEQUENCE [LARGE SCALE GENOMIC DNA]</scope>
    <source>
        <strain evidence="3">1-1 BBBD Race 1</strain>
    </source>
</reference>
<evidence type="ECO:0000313" key="5">
    <source>
        <dbReference type="Proteomes" id="UP000005240"/>
    </source>
</evidence>
<dbReference type="STRING" id="630390.A0A180G7A7"/>
<organism evidence="3">
    <name type="scientific">Puccinia triticina (isolate 1-1 / race 1 (BBBD))</name>
    <name type="common">Brown leaf rust fungus</name>
    <dbReference type="NCBI Taxonomy" id="630390"/>
    <lineage>
        <taxon>Eukaryota</taxon>
        <taxon>Fungi</taxon>
        <taxon>Dikarya</taxon>
        <taxon>Basidiomycota</taxon>
        <taxon>Pucciniomycotina</taxon>
        <taxon>Pucciniomycetes</taxon>
        <taxon>Pucciniales</taxon>
        <taxon>Pucciniaceae</taxon>
        <taxon>Puccinia</taxon>
    </lineage>
</organism>
<reference evidence="4" key="4">
    <citation type="submission" date="2025-05" db="UniProtKB">
        <authorList>
            <consortium name="EnsemblFungi"/>
        </authorList>
    </citation>
    <scope>IDENTIFICATION</scope>
    <source>
        <strain evidence="4">isolate 1-1 / race 1 (BBBD)</strain>
    </source>
</reference>
<dbReference type="GO" id="GO:0003968">
    <property type="term" value="F:RNA-directed RNA polymerase activity"/>
    <property type="evidence" value="ECO:0007669"/>
    <property type="project" value="UniProtKB-KW"/>
</dbReference>
<dbReference type="AlphaFoldDB" id="A0A180G7A7"/>
<feature type="domain" description="RDRP core" evidence="2">
    <location>
        <begin position="129"/>
        <end position="293"/>
    </location>
</feature>
<keyword evidence="5" id="KW-1185">Reference proteome</keyword>
<dbReference type="GO" id="GO:0031380">
    <property type="term" value="C:nuclear RNA-directed RNA polymerase complex"/>
    <property type="evidence" value="ECO:0007669"/>
    <property type="project" value="TreeGrafter"/>
</dbReference>
<evidence type="ECO:0000313" key="4">
    <source>
        <dbReference type="EnsemblFungi" id="PTTG_28984-t43_1-p1"/>
    </source>
</evidence>
<dbReference type="GO" id="GO:0003723">
    <property type="term" value="F:RNA binding"/>
    <property type="evidence" value="ECO:0007669"/>
    <property type="project" value="UniProtKB-KW"/>
</dbReference>